<dbReference type="SUPFAM" id="SSF55961">
    <property type="entry name" value="Bet v1-like"/>
    <property type="match status" value="1"/>
</dbReference>
<protein>
    <submittedName>
        <fullName evidence="1">SRPBCC family protein</fullName>
    </submittedName>
</protein>
<dbReference type="Gene3D" id="3.30.530.20">
    <property type="match status" value="1"/>
</dbReference>
<dbReference type="KEGG" id="nano:G5V58_24745"/>
<sequence length="138" mass="15582">MAGGRVRFRVSRERAFDYLVDPRNRAEWQSSLRRVSGVEGEPRVGQSWVDETKPGVHAHMRTTELVRPTRWSESGTWRFVRADLTLQFFDAPDGQCDVDYSFRIHALGPVGTVASWLSRPAVGADLRRAAQVLARLTG</sequence>
<dbReference type="RefSeq" id="WP_165238193.1">
    <property type="nucleotide sequence ID" value="NZ_CP049257.1"/>
</dbReference>
<dbReference type="CDD" id="cd07812">
    <property type="entry name" value="SRPBCC"/>
    <property type="match status" value="1"/>
</dbReference>
<organism evidence="1 2">
    <name type="scientific">Nocardioides anomalus</name>
    <dbReference type="NCBI Taxonomy" id="2712223"/>
    <lineage>
        <taxon>Bacteria</taxon>
        <taxon>Bacillati</taxon>
        <taxon>Actinomycetota</taxon>
        <taxon>Actinomycetes</taxon>
        <taxon>Propionibacteriales</taxon>
        <taxon>Nocardioidaceae</taxon>
        <taxon>Nocardioides</taxon>
    </lineage>
</organism>
<accession>A0A6G6WKA4</accession>
<proteinExistence type="predicted"/>
<dbReference type="EMBL" id="CP049257">
    <property type="protein sequence ID" value="QIG45525.1"/>
    <property type="molecule type" value="Genomic_DNA"/>
</dbReference>
<dbReference type="Proteomes" id="UP000502996">
    <property type="component" value="Chromosome"/>
</dbReference>
<gene>
    <name evidence="1" type="ORF">G5V58_24745</name>
</gene>
<dbReference type="AlphaFoldDB" id="A0A6G6WKA4"/>
<dbReference type="Pfam" id="PF10604">
    <property type="entry name" value="Polyketide_cyc2"/>
    <property type="match status" value="1"/>
</dbReference>
<name>A0A6G6WKA4_9ACTN</name>
<keyword evidence="2" id="KW-1185">Reference proteome</keyword>
<dbReference type="InterPro" id="IPR019587">
    <property type="entry name" value="Polyketide_cyclase/dehydratase"/>
</dbReference>
<evidence type="ECO:0000313" key="2">
    <source>
        <dbReference type="Proteomes" id="UP000502996"/>
    </source>
</evidence>
<reference evidence="1 2" key="1">
    <citation type="submission" date="2020-02" db="EMBL/GenBank/DDBJ databases">
        <title>Full genome sequence of Nocardioides sp. R-3366.</title>
        <authorList>
            <person name="Im W.-T."/>
        </authorList>
    </citation>
    <scope>NUCLEOTIDE SEQUENCE [LARGE SCALE GENOMIC DNA]</scope>
    <source>
        <strain evidence="1 2">R-3366</strain>
    </source>
</reference>
<evidence type="ECO:0000313" key="1">
    <source>
        <dbReference type="EMBL" id="QIG45525.1"/>
    </source>
</evidence>
<dbReference type="InterPro" id="IPR023393">
    <property type="entry name" value="START-like_dom_sf"/>
</dbReference>